<dbReference type="EMBL" id="KN826013">
    <property type="protein sequence ID" value="KIK80469.1"/>
    <property type="molecule type" value="Genomic_DNA"/>
</dbReference>
<name>A0A0D0DGR3_9AGAM</name>
<evidence type="ECO:0000313" key="2">
    <source>
        <dbReference type="EMBL" id="KIK80469.1"/>
    </source>
</evidence>
<keyword evidence="3" id="KW-1185">Reference proteome</keyword>
<feature type="compositionally biased region" description="Basic and acidic residues" evidence="1">
    <location>
        <begin position="13"/>
        <end position="24"/>
    </location>
</feature>
<protein>
    <submittedName>
        <fullName evidence="2">Uncharacterized protein</fullName>
    </submittedName>
</protein>
<organism evidence="2 3">
    <name type="scientific">Paxillus rubicundulus Ve08.2h10</name>
    <dbReference type="NCBI Taxonomy" id="930991"/>
    <lineage>
        <taxon>Eukaryota</taxon>
        <taxon>Fungi</taxon>
        <taxon>Dikarya</taxon>
        <taxon>Basidiomycota</taxon>
        <taxon>Agaricomycotina</taxon>
        <taxon>Agaricomycetes</taxon>
        <taxon>Agaricomycetidae</taxon>
        <taxon>Boletales</taxon>
        <taxon>Paxilineae</taxon>
        <taxon>Paxillaceae</taxon>
        <taxon>Paxillus</taxon>
    </lineage>
</organism>
<evidence type="ECO:0000313" key="3">
    <source>
        <dbReference type="Proteomes" id="UP000054538"/>
    </source>
</evidence>
<feature type="region of interest" description="Disordered" evidence="1">
    <location>
        <begin position="1"/>
        <end position="107"/>
    </location>
</feature>
<gene>
    <name evidence="2" type="ORF">PAXRUDRAFT_15778</name>
</gene>
<evidence type="ECO:0000256" key="1">
    <source>
        <dbReference type="SAM" id="MobiDB-lite"/>
    </source>
</evidence>
<reference evidence="3" key="2">
    <citation type="submission" date="2015-01" db="EMBL/GenBank/DDBJ databases">
        <title>Evolutionary Origins and Diversification of the Mycorrhizal Mutualists.</title>
        <authorList>
            <consortium name="DOE Joint Genome Institute"/>
            <consortium name="Mycorrhizal Genomics Consortium"/>
            <person name="Kohler A."/>
            <person name="Kuo A."/>
            <person name="Nagy L.G."/>
            <person name="Floudas D."/>
            <person name="Copeland A."/>
            <person name="Barry K.W."/>
            <person name="Cichocki N."/>
            <person name="Veneault-Fourrey C."/>
            <person name="LaButti K."/>
            <person name="Lindquist E.A."/>
            <person name="Lipzen A."/>
            <person name="Lundell T."/>
            <person name="Morin E."/>
            <person name="Murat C."/>
            <person name="Riley R."/>
            <person name="Ohm R."/>
            <person name="Sun H."/>
            <person name="Tunlid A."/>
            <person name="Henrissat B."/>
            <person name="Grigoriev I.V."/>
            <person name="Hibbett D.S."/>
            <person name="Martin F."/>
        </authorList>
    </citation>
    <scope>NUCLEOTIDE SEQUENCE [LARGE SCALE GENOMIC DNA]</scope>
    <source>
        <strain evidence="3">Ve08.2h10</strain>
    </source>
</reference>
<accession>A0A0D0DGR3</accession>
<dbReference type="HOGENOM" id="CLU_1603277_0_0_1"/>
<reference evidence="2 3" key="1">
    <citation type="submission" date="2014-04" db="EMBL/GenBank/DDBJ databases">
        <authorList>
            <consortium name="DOE Joint Genome Institute"/>
            <person name="Kuo A."/>
            <person name="Kohler A."/>
            <person name="Jargeat P."/>
            <person name="Nagy L.G."/>
            <person name="Floudas D."/>
            <person name="Copeland A."/>
            <person name="Barry K.W."/>
            <person name="Cichocki N."/>
            <person name="Veneault-Fourrey C."/>
            <person name="LaButti K."/>
            <person name="Lindquist E.A."/>
            <person name="Lipzen A."/>
            <person name="Lundell T."/>
            <person name="Morin E."/>
            <person name="Murat C."/>
            <person name="Sun H."/>
            <person name="Tunlid A."/>
            <person name="Henrissat B."/>
            <person name="Grigoriev I.V."/>
            <person name="Hibbett D.S."/>
            <person name="Martin F."/>
            <person name="Nordberg H.P."/>
            <person name="Cantor M.N."/>
            <person name="Hua S.X."/>
        </authorList>
    </citation>
    <scope>NUCLEOTIDE SEQUENCE [LARGE SCALE GENOMIC DNA]</scope>
    <source>
        <strain evidence="2 3">Ve08.2h10</strain>
    </source>
</reference>
<dbReference type="Proteomes" id="UP000054538">
    <property type="component" value="Unassembled WGS sequence"/>
</dbReference>
<dbReference type="AlphaFoldDB" id="A0A0D0DGR3"/>
<sequence>MDNLIKVKGAIKGSDDATGNHEEPPSPSQLSAEDTDGMIVACIPLHTHHAEHEDEEPQDPSQLPPPTHNGDDEMSLDPFRDSSLPPSDDDDKGGESEAAALLNLDQEDEDVDATTYCQQMKAHFDEHKDKEQFPEIWEDVYKHALLHLTDTTDLKPAPVHNLIMKV</sequence>
<dbReference type="InParanoid" id="A0A0D0DGR3"/>
<proteinExistence type="predicted"/>